<gene>
    <name evidence="1" type="ORF">H9Y05_14915</name>
</gene>
<comment type="caution">
    <text evidence="1">The sequence shown here is derived from an EMBL/GenBank/DDBJ whole genome shotgun (WGS) entry which is preliminary data.</text>
</comment>
<reference evidence="1" key="1">
    <citation type="submission" date="2020-09" db="EMBL/GenBank/DDBJ databases">
        <title>Taishania pollutisoli gen. nov., sp. nov., Isolated from Tetrabromobisphenol A-Contaminated Soil.</title>
        <authorList>
            <person name="Chen Q."/>
        </authorList>
    </citation>
    <scope>NUCLEOTIDE SEQUENCE</scope>
    <source>
        <strain evidence="1">CZZ-1</strain>
    </source>
</reference>
<proteinExistence type="predicted"/>
<name>A0A8J6TU14_9FLAO</name>
<evidence type="ECO:0000313" key="1">
    <source>
        <dbReference type="EMBL" id="MBC9813764.1"/>
    </source>
</evidence>
<organism evidence="1 2">
    <name type="scientific">Taishania pollutisoli</name>
    <dbReference type="NCBI Taxonomy" id="2766479"/>
    <lineage>
        <taxon>Bacteria</taxon>
        <taxon>Pseudomonadati</taxon>
        <taxon>Bacteroidota</taxon>
        <taxon>Flavobacteriia</taxon>
        <taxon>Flavobacteriales</taxon>
        <taxon>Crocinitomicaceae</taxon>
        <taxon>Taishania</taxon>
    </lineage>
</organism>
<dbReference type="EMBL" id="JACVEL010000015">
    <property type="protein sequence ID" value="MBC9813764.1"/>
    <property type="molecule type" value="Genomic_DNA"/>
</dbReference>
<evidence type="ECO:0000313" key="2">
    <source>
        <dbReference type="Proteomes" id="UP000652681"/>
    </source>
</evidence>
<sequence>MMKSIFLLLSFVYHIGVYGQSDTIVVPEEFFRLDCAHGHSCCAVGCYCCKQSSQFDDHLKSKLLLIDPDDLKTISPDDGLTYNQYVGENIAGFYPADGWRADTVNGGFNKNSDNPYISSVRFEKGEKMVAYRYENGKLFTGRVKEILTVSFTPDKIAGYLPNGQSYYETKNITVEFSADCVNGLLQGRSVLLGRIPQYGIYDKLPLSECYFENGEIVGICKHWDLNSVAFTIKNGNIYSNENEPDYFAFCKLLEVSEITYIKGSSDYIRHTIFKRVKKQVK</sequence>
<protein>
    <submittedName>
        <fullName evidence="1">Uncharacterized protein</fullName>
    </submittedName>
</protein>
<keyword evidence="2" id="KW-1185">Reference proteome</keyword>
<dbReference type="Proteomes" id="UP000652681">
    <property type="component" value="Unassembled WGS sequence"/>
</dbReference>
<accession>A0A8J6TU14</accession>
<dbReference type="AlphaFoldDB" id="A0A8J6TU14"/>
<dbReference type="RefSeq" id="WP_216714746.1">
    <property type="nucleotide sequence ID" value="NZ_JACVEL010000015.1"/>
</dbReference>